<dbReference type="EMBL" id="CDQK01000003">
    <property type="protein sequence ID" value="CEP22757.1"/>
    <property type="molecule type" value="Genomic_DNA"/>
</dbReference>
<keyword evidence="8 9" id="KW-0472">Membrane</keyword>
<accession>A0A0H5C4R9</accession>
<dbReference type="Gene3D" id="1.20.1560.10">
    <property type="entry name" value="ABC transporter type 1, transmembrane domain"/>
    <property type="match status" value="2"/>
</dbReference>
<dbReference type="CDD" id="cd03244">
    <property type="entry name" value="ABCC_MRP_domain2"/>
    <property type="match status" value="1"/>
</dbReference>
<feature type="domain" description="ABC transporter" evidence="10">
    <location>
        <begin position="260"/>
        <end position="488"/>
    </location>
</feature>
<dbReference type="PROSITE" id="PS50893">
    <property type="entry name" value="ABC_TRANSPORTER_2"/>
    <property type="match status" value="2"/>
</dbReference>
<comment type="subcellular location">
    <subcellularLocation>
        <location evidence="1">Vacuole membrane</location>
        <topology evidence="1">Multi-pass membrane protein</topology>
    </subcellularLocation>
</comment>
<dbReference type="InterPro" id="IPR003439">
    <property type="entry name" value="ABC_transporter-like_ATP-bd"/>
</dbReference>
<evidence type="ECO:0000256" key="1">
    <source>
        <dbReference type="ARBA" id="ARBA00004128"/>
    </source>
</evidence>
<organism evidence="12 13">
    <name type="scientific">Cyberlindnera jadinii (strain ATCC 18201 / CBS 1600 / BCRC 20928 / JCM 3617 / NBRC 0987 / NRRL Y-1542)</name>
    <name type="common">Torula yeast</name>
    <name type="synonym">Candida utilis</name>
    <dbReference type="NCBI Taxonomy" id="983966"/>
    <lineage>
        <taxon>Eukaryota</taxon>
        <taxon>Fungi</taxon>
        <taxon>Dikarya</taxon>
        <taxon>Ascomycota</taxon>
        <taxon>Saccharomycotina</taxon>
        <taxon>Saccharomycetes</taxon>
        <taxon>Phaffomycetales</taxon>
        <taxon>Phaffomycetaceae</taxon>
        <taxon>Cyberlindnera</taxon>
    </lineage>
</organism>
<feature type="transmembrane region" description="Helical" evidence="9">
    <location>
        <begin position="814"/>
        <end position="834"/>
    </location>
</feature>
<dbReference type="InterPro" id="IPR036640">
    <property type="entry name" value="ABC1_TM_sf"/>
</dbReference>
<keyword evidence="5" id="KW-0547">Nucleotide-binding</keyword>
<keyword evidence="6" id="KW-0067">ATP-binding</keyword>
<evidence type="ECO:0000256" key="9">
    <source>
        <dbReference type="SAM" id="Phobius"/>
    </source>
</evidence>
<evidence type="ECO:0000256" key="4">
    <source>
        <dbReference type="ARBA" id="ARBA00022737"/>
    </source>
</evidence>
<proteinExistence type="predicted"/>
<feature type="transmembrane region" description="Helical" evidence="9">
    <location>
        <begin position="787"/>
        <end position="808"/>
    </location>
</feature>
<evidence type="ECO:0000256" key="7">
    <source>
        <dbReference type="ARBA" id="ARBA00022989"/>
    </source>
</evidence>
<dbReference type="GO" id="GO:0005524">
    <property type="term" value="F:ATP binding"/>
    <property type="evidence" value="ECO:0007669"/>
    <property type="project" value="UniProtKB-KW"/>
</dbReference>
<keyword evidence="2" id="KW-0813">Transport</keyword>
<evidence type="ECO:0000259" key="10">
    <source>
        <dbReference type="PROSITE" id="PS50893"/>
    </source>
</evidence>
<dbReference type="InterPro" id="IPR017871">
    <property type="entry name" value="ABC_transporter-like_CS"/>
</dbReference>
<evidence type="ECO:0000256" key="6">
    <source>
        <dbReference type="ARBA" id="ARBA00022840"/>
    </source>
</evidence>
<dbReference type="InterPro" id="IPR044746">
    <property type="entry name" value="ABCC_6TM_D1"/>
</dbReference>
<dbReference type="Gene3D" id="3.40.50.300">
    <property type="entry name" value="P-loop containing nucleotide triphosphate hydrolases"/>
    <property type="match status" value="2"/>
</dbReference>
<dbReference type="InterPro" id="IPR011527">
    <property type="entry name" value="ABC1_TM_dom"/>
</dbReference>
<evidence type="ECO:0000259" key="11">
    <source>
        <dbReference type="PROSITE" id="PS50929"/>
    </source>
</evidence>
<dbReference type="CDD" id="cd03250">
    <property type="entry name" value="ABCC_MRP_domain1"/>
    <property type="match status" value="1"/>
</dbReference>
<dbReference type="CDD" id="cd18579">
    <property type="entry name" value="ABC_6TM_ABCC_D1"/>
    <property type="match status" value="1"/>
</dbReference>
<dbReference type="SUPFAM" id="SSF90123">
    <property type="entry name" value="ABC transporter transmembrane region"/>
    <property type="match status" value="2"/>
</dbReference>
<feature type="transmembrane region" description="Helical" evidence="9">
    <location>
        <begin position="704"/>
        <end position="722"/>
    </location>
</feature>
<dbReference type="PANTHER" id="PTHR24223:SF443">
    <property type="entry name" value="MULTIDRUG-RESISTANCE LIKE PROTEIN 1, ISOFORM I"/>
    <property type="match status" value="1"/>
</dbReference>
<dbReference type="GO" id="GO:0140359">
    <property type="term" value="F:ABC-type transporter activity"/>
    <property type="evidence" value="ECO:0007669"/>
    <property type="project" value="InterPro"/>
</dbReference>
<feature type="domain" description="ABC transporter" evidence="10">
    <location>
        <begin position="878"/>
        <end position="1119"/>
    </location>
</feature>
<dbReference type="PROSITE" id="PS50929">
    <property type="entry name" value="ABC_TM1F"/>
    <property type="match status" value="2"/>
</dbReference>
<evidence type="ECO:0000256" key="3">
    <source>
        <dbReference type="ARBA" id="ARBA00022692"/>
    </source>
</evidence>
<dbReference type="Proteomes" id="UP000038830">
    <property type="component" value="Unassembled WGS sequence"/>
</dbReference>
<evidence type="ECO:0000313" key="12">
    <source>
        <dbReference type="EMBL" id="CEP22757.1"/>
    </source>
</evidence>
<evidence type="ECO:0000256" key="8">
    <source>
        <dbReference type="ARBA" id="ARBA00023136"/>
    </source>
</evidence>
<feature type="transmembrane region" description="Helical" evidence="9">
    <location>
        <begin position="186"/>
        <end position="208"/>
    </location>
</feature>
<evidence type="ECO:0000256" key="2">
    <source>
        <dbReference type="ARBA" id="ARBA00022448"/>
    </source>
</evidence>
<dbReference type="AlphaFoldDB" id="A0A0H5C4R9"/>
<dbReference type="Pfam" id="PF00005">
    <property type="entry name" value="ABC_tran"/>
    <property type="match status" value="2"/>
</dbReference>
<dbReference type="PANTHER" id="PTHR24223">
    <property type="entry name" value="ATP-BINDING CASSETTE SUB-FAMILY C"/>
    <property type="match status" value="1"/>
</dbReference>
<keyword evidence="4" id="KW-0677">Repeat</keyword>
<dbReference type="PROSITE" id="PS00211">
    <property type="entry name" value="ABC_TRANSPORTER_1"/>
    <property type="match status" value="2"/>
</dbReference>
<dbReference type="InterPro" id="IPR027417">
    <property type="entry name" value="P-loop_NTPase"/>
</dbReference>
<keyword evidence="7 9" id="KW-1133">Transmembrane helix</keyword>
<feature type="transmembrane region" description="Helical" evidence="9">
    <location>
        <begin position="42"/>
        <end position="62"/>
    </location>
</feature>
<name>A0A0H5C4R9_CYBJN</name>
<feature type="domain" description="ABC transmembrane type-1" evidence="11">
    <location>
        <begin position="563"/>
        <end position="842"/>
    </location>
</feature>
<dbReference type="CDD" id="cd18580">
    <property type="entry name" value="ABC_6TM_ABCC_D2"/>
    <property type="match status" value="1"/>
</dbReference>
<keyword evidence="3 9" id="KW-0812">Transmembrane</keyword>
<dbReference type="GO" id="GO:0016887">
    <property type="term" value="F:ATP hydrolysis activity"/>
    <property type="evidence" value="ECO:0007669"/>
    <property type="project" value="InterPro"/>
</dbReference>
<feature type="transmembrane region" description="Helical" evidence="9">
    <location>
        <begin position="599"/>
        <end position="630"/>
    </location>
</feature>
<feature type="transmembrane region" description="Helical" evidence="9">
    <location>
        <begin position="679"/>
        <end position="698"/>
    </location>
</feature>
<dbReference type="Pfam" id="PF00664">
    <property type="entry name" value="ABC_membrane"/>
    <property type="match status" value="2"/>
</dbReference>
<dbReference type="FunFam" id="3.40.50.300:FF:000997">
    <property type="entry name" value="Multidrug resistance-associated protein 1"/>
    <property type="match status" value="1"/>
</dbReference>
<dbReference type="FunFam" id="3.40.50.300:FF:000565">
    <property type="entry name" value="ABC bile acid transporter"/>
    <property type="match status" value="1"/>
</dbReference>
<gene>
    <name evidence="12" type="primary">BPT1</name>
    <name evidence="12" type="ORF">BN1211_3186</name>
</gene>
<evidence type="ECO:0000313" key="13">
    <source>
        <dbReference type="Proteomes" id="UP000038830"/>
    </source>
</evidence>
<dbReference type="SMART" id="SM00382">
    <property type="entry name" value="AAA"/>
    <property type="match status" value="2"/>
</dbReference>
<dbReference type="InterPro" id="IPR050173">
    <property type="entry name" value="ABC_transporter_C-like"/>
</dbReference>
<feature type="transmembrane region" description="Helical" evidence="9">
    <location>
        <begin position="146"/>
        <end position="174"/>
    </location>
</feature>
<dbReference type="FunFam" id="1.20.1560.10:FF:000013">
    <property type="entry name" value="ABC transporter C family member 2"/>
    <property type="match status" value="1"/>
</dbReference>
<evidence type="ECO:0000256" key="5">
    <source>
        <dbReference type="ARBA" id="ARBA00022741"/>
    </source>
</evidence>
<dbReference type="GO" id="GO:0000329">
    <property type="term" value="C:fungal-type vacuole membrane"/>
    <property type="evidence" value="ECO:0007669"/>
    <property type="project" value="UniProtKB-ARBA"/>
</dbReference>
<feature type="domain" description="ABC transmembrane type-1" evidence="11">
    <location>
        <begin position="1"/>
        <end position="209"/>
    </location>
</feature>
<reference evidence="13" key="1">
    <citation type="journal article" date="2015" name="J. Biotechnol.">
        <title>The structure of the Cyberlindnera jadinii genome and its relation to Candida utilis analyzed by the occurrence of single nucleotide polymorphisms.</title>
        <authorList>
            <person name="Rupp O."/>
            <person name="Brinkrolf K."/>
            <person name="Buerth C."/>
            <person name="Kunigo M."/>
            <person name="Schneider J."/>
            <person name="Jaenicke S."/>
            <person name="Goesmann A."/>
            <person name="Puehler A."/>
            <person name="Jaeger K.-E."/>
            <person name="Ernst J.F."/>
        </authorList>
    </citation>
    <scope>NUCLEOTIDE SEQUENCE [LARGE SCALE GENOMIC DNA]</scope>
    <source>
        <strain evidence="13">ATCC 18201 / CBS 1600 / BCRC 20928 / JCM 3617 / NBRC 0987 / NRRL Y-1542</strain>
    </source>
</reference>
<dbReference type="SUPFAM" id="SSF52540">
    <property type="entry name" value="P-loop containing nucleoside triphosphate hydrolases"/>
    <property type="match status" value="2"/>
</dbReference>
<dbReference type="InterPro" id="IPR003593">
    <property type="entry name" value="AAA+_ATPase"/>
</dbReference>
<dbReference type="InterPro" id="IPR044726">
    <property type="entry name" value="ABCC_6TM_D2"/>
</dbReference>
<feature type="transmembrane region" description="Helical" evidence="9">
    <location>
        <begin position="556"/>
        <end position="579"/>
    </location>
</feature>
<sequence length="1137" mass="126545">MSMVYHKALTLSPESKKERSTGDIVNILAVDVQRIQDLGNQFNMLVSAPIKIVLCLLSLYNLLGKATFTGMCTMAILIPVNGLLSASVRSLFMTQMKYKDKRTRTTSELLTSIKSIKLYAIEKTMLQRLAHVRNDLELANLKKISVYMGAVTFCWNCVPFMVSCSTFAAFALWYEQPLTPDIVFPALALFDLLAEPIGIIPMIITALVETAVSFKRITTFLLCEEIDSDLLKHFDSVDEESGVAVKAKNCTFLWESVKEKKEENYDEETTVGNSKVALVLDNFEAKKGQLTCIVGKVGAGKSTLLNSILGYLPCMGTDGTDPTLNIHGTVAYSSQIPWIMNTTVRENILFGHRYDEEFYQKTLESCQLLPDLQVLPDGDATAVGEKGISLSGGQKARLSLARAVYARADVVILDDVLSAVDSHVGRNIINEVITGLLSTKSVILATNSISVLKHADNIVLLEHGKVVETGSYRDIQRSDSKLSKLIDEFGIGESEEVDDEEEKDVPLEKTLTTRRASIETFKKLTSVEKNKKSGQIAEESAEGRVSFRVYNEYIRACGYSGFIGFLFLMVLSTVFSIAANNWLKSWSEDNAKNGANKNVWMYVGIYAFFGVGSSVLTFFRSIVMWLFCALKGSSMLHDRMALSVIRSPMSFFETTPTGRILNRFSSDVNRIDESLPRSFSFFFSSLTKTVLILGFIGINMPPFLILAALLSVAYIYYQQYYITSSRDLKRIVSVSRSPIFSHLQETLNGFETILAFGQSDRFQFIQFENLAFHLKVVYMFRSINRWLFSRLQFMGSIVIFSTASLAILQGISGGMAGLLITYALSVTSSLSFIVRMTVEVETNIVSVERVLDYCDLPSEADEITDVRPPEHWPTEGSVRFDHYTTKYRANLDPVLNNISFEVKPREKIGIVGRTGAGKSTLSLALFRIIEPTEGRVLIDDVDITKLGLHDLRSNLAIIPQDSQAFEGTVRQNLDPLGSYKDEQLWKALELAHLKPFIENLDKDDTDGNVGLDAKLSEGGSNMSVGQRQLLCLARALLNPSKVLVLDEATASVDVETDRVVQDTIRSEFKDRTILTIAHRIDTVMDSDKILVLESGEVKEFDSPQNLLKNKDSMFYHLCEQGGYIGTSSSTSTSEATN</sequence>
<feature type="transmembrane region" description="Helical" evidence="9">
    <location>
        <begin position="68"/>
        <end position="92"/>
    </location>
</feature>
<protein>
    <submittedName>
        <fullName evidence="12">BPT1 protein</fullName>
    </submittedName>
</protein>